<feature type="domain" description="Cobalamin adenosyltransferase-like" evidence="4">
    <location>
        <begin position="84"/>
        <end position="243"/>
    </location>
</feature>
<dbReference type="STRING" id="1424294.Gferi_15890"/>
<reference evidence="5 6" key="1">
    <citation type="submission" date="2016-09" db="EMBL/GenBank/DDBJ databases">
        <title>Genomic analysis reveals versatility of anaerobic energy metabolism of Geosporobacter ferrireducens IRF9 of phylum Firmicutes.</title>
        <authorList>
            <person name="Kim S.-J."/>
        </authorList>
    </citation>
    <scope>NUCLEOTIDE SEQUENCE [LARGE SCALE GENOMIC DNA]</scope>
    <source>
        <strain evidence="5 6">IRF9</strain>
    </source>
</reference>
<dbReference type="Proteomes" id="UP000095743">
    <property type="component" value="Chromosome"/>
</dbReference>
<dbReference type="GO" id="GO:0005524">
    <property type="term" value="F:ATP binding"/>
    <property type="evidence" value="ECO:0007669"/>
    <property type="project" value="UniProtKB-KW"/>
</dbReference>
<dbReference type="Gene3D" id="1.20.1200.10">
    <property type="entry name" value="Cobalamin adenosyltransferase-like"/>
    <property type="match status" value="1"/>
</dbReference>
<evidence type="ECO:0000256" key="1">
    <source>
        <dbReference type="ARBA" id="ARBA00022679"/>
    </source>
</evidence>
<keyword evidence="1" id="KW-0808">Transferase</keyword>
<evidence type="ECO:0000259" key="4">
    <source>
        <dbReference type="Pfam" id="PF01923"/>
    </source>
</evidence>
<dbReference type="GO" id="GO:0006580">
    <property type="term" value="P:ethanolamine metabolic process"/>
    <property type="evidence" value="ECO:0007669"/>
    <property type="project" value="InterPro"/>
</dbReference>
<dbReference type="OrthoDB" id="306726at2"/>
<organism evidence="5 6">
    <name type="scientific">Geosporobacter ferrireducens</name>
    <dbReference type="NCBI Taxonomy" id="1424294"/>
    <lineage>
        <taxon>Bacteria</taxon>
        <taxon>Bacillati</taxon>
        <taxon>Bacillota</taxon>
        <taxon>Clostridia</taxon>
        <taxon>Peptostreptococcales</taxon>
        <taxon>Thermotaleaceae</taxon>
        <taxon>Geosporobacter</taxon>
    </lineage>
</organism>
<protein>
    <recommendedName>
        <fullName evidence="4">Cobalamin adenosyltransferase-like domain-containing protein</fullName>
    </recommendedName>
</protein>
<name>A0A1D8GJ21_9FIRM</name>
<evidence type="ECO:0000313" key="5">
    <source>
        <dbReference type="EMBL" id="AOT70910.1"/>
    </source>
</evidence>
<dbReference type="RefSeq" id="WP_069978187.1">
    <property type="nucleotide sequence ID" value="NZ_CP017269.1"/>
</dbReference>
<evidence type="ECO:0000313" key="6">
    <source>
        <dbReference type="Proteomes" id="UP000095743"/>
    </source>
</evidence>
<sequence length="250" mass="28743">MSVLTESALRSELKNQKTDRYVVSPDILITPSARQYLKDKNIELVVENKSKAVLGEAPQKAEPEKGFQPEYVCGTTGGFFEKKPEYMTQLYGNKLVYKDHPQIFLRGRLDSLQSKTLELQYLAYKNKTEQLRKDLGEVLQLLRNILRAEVLEEVLPEITLFGYKEDMLREMSHHPQKFFDFGHIVPSYDMGELVLGLNSLRSAVREVELAAVQAFKKEENIERQDLLQALNRLSSGVYILMCRCVGGFYK</sequence>
<dbReference type="KEGG" id="gfe:Gferi_15890"/>
<dbReference type="InterPro" id="IPR016030">
    <property type="entry name" value="CblAdoTrfase-like"/>
</dbReference>
<gene>
    <name evidence="5" type="ORF">Gferi_15890</name>
</gene>
<dbReference type="Pfam" id="PF01923">
    <property type="entry name" value="Cob_adeno_trans"/>
    <property type="match status" value="1"/>
</dbReference>
<accession>A0A1D8GJ21</accession>
<dbReference type="GO" id="GO:0009236">
    <property type="term" value="P:cobalamin biosynthetic process"/>
    <property type="evidence" value="ECO:0007669"/>
    <property type="project" value="InterPro"/>
</dbReference>
<proteinExistence type="predicted"/>
<dbReference type="GO" id="GO:0008817">
    <property type="term" value="F:corrinoid adenosyltransferase activity"/>
    <property type="evidence" value="ECO:0007669"/>
    <property type="project" value="InterPro"/>
</dbReference>
<evidence type="ECO:0000256" key="2">
    <source>
        <dbReference type="ARBA" id="ARBA00022741"/>
    </source>
</evidence>
<keyword evidence="3" id="KW-0067">ATP-binding</keyword>
<evidence type="ECO:0000256" key="3">
    <source>
        <dbReference type="ARBA" id="ARBA00022840"/>
    </source>
</evidence>
<dbReference type="AlphaFoldDB" id="A0A1D8GJ21"/>
<keyword evidence="2" id="KW-0547">Nucleotide-binding</keyword>
<dbReference type="PIRSF" id="PIRSF012294">
    <property type="entry name" value="ATR_EutT"/>
    <property type="match status" value="1"/>
</dbReference>
<dbReference type="InterPro" id="IPR036451">
    <property type="entry name" value="CblAdoTrfase-like_sf"/>
</dbReference>
<dbReference type="InterPro" id="IPR009194">
    <property type="entry name" value="AdoTrfase_EutT"/>
</dbReference>
<keyword evidence="6" id="KW-1185">Reference proteome</keyword>
<dbReference type="EMBL" id="CP017269">
    <property type="protein sequence ID" value="AOT70910.1"/>
    <property type="molecule type" value="Genomic_DNA"/>
</dbReference>
<dbReference type="SUPFAM" id="SSF89028">
    <property type="entry name" value="Cobalamin adenosyltransferase-like"/>
    <property type="match status" value="1"/>
</dbReference>